<evidence type="ECO:0000313" key="2">
    <source>
        <dbReference type="EMBL" id="KIK72410.1"/>
    </source>
</evidence>
<dbReference type="EMBL" id="KN830865">
    <property type="protein sequence ID" value="KIK72410.1"/>
    <property type="molecule type" value="Genomic_DNA"/>
</dbReference>
<dbReference type="STRING" id="930991.A0A0D0D6C5"/>
<dbReference type="HOGENOM" id="CLU_1907354_0_0_1"/>
<accession>A0A0D0D6C5</accession>
<sequence>LIDTRSDVQRWANHPVEFHFATVLSPWIRRALVAGGFGISTHARVPSEIAPIVPYRGGCSDRWPADSIRSKTDVEAHEPSEPHGGTQSEETGPLLATDTPFFHFDLASAVRAAESKLVRSPSWQETPVKNLEP</sequence>
<feature type="non-terminal residue" evidence="2">
    <location>
        <position position="1"/>
    </location>
</feature>
<protein>
    <submittedName>
        <fullName evidence="2">Uncharacterized protein</fullName>
    </submittedName>
</protein>
<reference evidence="2 3" key="1">
    <citation type="submission" date="2014-04" db="EMBL/GenBank/DDBJ databases">
        <authorList>
            <consortium name="DOE Joint Genome Institute"/>
            <person name="Kuo A."/>
            <person name="Kohler A."/>
            <person name="Jargeat P."/>
            <person name="Nagy L.G."/>
            <person name="Floudas D."/>
            <person name="Copeland A."/>
            <person name="Barry K.W."/>
            <person name="Cichocki N."/>
            <person name="Veneault-Fourrey C."/>
            <person name="LaButti K."/>
            <person name="Lindquist E.A."/>
            <person name="Lipzen A."/>
            <person name="Lundell T."/>
            <person name="Morin E."/>
            <person name="Murat C."/>
            <person name="Sun H."/>
            <person name="Tunlid A."/>
            <person name="Henrissat B."/>
            <person name="Grigoriev I.V."/>
            <person name="Hibbett D.S."/>
            <person name="Martin F."/>
            <person name="Nordberg H.P."/>
            <person name="Cantor M.N."/>
            <person name="Hua S.X."/>
        </authorList>
    </citation>
    <scope>NUCLEOTIDE SEQUENCE [LARGE SCALE GENOMIC DNA]</scope>
    <source>
        <strain evidence="2 3">Ve08.2h10</strain>
    </source>
</reference>
<name>A0A0D0D6C5_9AGAM</name>
<gene>
    <name evidence="2" type="ORF">PAXRUDRAFT_22023</name>
</gene>
<feature type="region of interest" description="Disordered" evidence="1">
    <location>
        <begin position="64"/>
        <end position="95"/>
    </location>
</feature>
<dbReference type="OrthoDB" id="288203at2759"/>
<organism evidence="2 3">
    <name type="scientific">Paxillus rubicundulus Ve08.2h10</name>
    <dbReference type="NCBI Taxonomy" id="930991"/>
    <lineage>
        <taxon>Eukaryota</taxon>
        <taxon>Fungi</taxon>
        <taxon>Dikarya</taxon>
        <taxon>Basidiomycota</taxon>
        <taxon>Agaricomycotina</taxon>
        <taxon>Agaricomycetes</taxon>
        <taxon>Agaricomycetidae</taxon>
        <taxon>Boletales</taxon>
        <taxon>Paxilineae</taxon>
        <taxon>Paxillaceae</taxon>
        <taxon>Paxillus</taxon>
    </lineage>
</organism>
<dbReference type="AlphaFoldDB" id="A0A0D0D6C5"/>
<reference evidence="3" key="2">
    <citation type="submission" date="2015-01" db="EMBL/GenBank/DDBJ databases">
        <title>Evolutionary Origins and Diversification of the Mycorrhizal Mutualists.</title>
        <authorList>
            <consortium name="DOE Joint Genome Institute"/>
            <consortium name="Mycorrhizal Genomics Consortium"/>
            <person name="Kohler A."/>
            <person name="Kuo A."/>
            <person name="Nagy L.G."/>
            <person name="Floudas D."/>
            <person name="Copeland A."/>
            <person name="Barry K.W."/>
            <person name="Cichocki N."/>
            <person name="Veneault-Fourrey C."/>
            <person name="LaButti K."/>
            <person name="Lindquist E.A."/>
            <person name="Lipzen A."/>
            <person name="Lundell T."/>
            <person name="Morin E."/>
            <person name="Murat C."/>
            <person name="Riley R."/>
            <person name="Ohm R."/>
            <person name="Sun H."/>
            <person name="Tunlid A."/>
            <person name="Henrissat B."/>
            <person name="Grigoriev I.V."/>
            <person name="Hibbett D.S."/>
            <person name="Martin F."/>
        </authorList>
    </citation>
    <scope>NUCLEOTIDE SEQUENCE [LARGE SCALE GENOMIC DNA]</scope>
    <source>
        <strain evidence="3">Ve08.2h10</strain>
    </source>
</reference>
<proteinExistence type="predicted"/>
<evidence type="ECO:0000256" key="1">
    <source>
        <dbReference type="SAM" id="MobiDB-lite"/>
    </source>
</evidence>
<feature type="compositionally biased region" description="Basic and acidic residues" evidence="1">
    <location>
        <begin position="68"/>
        <end position="81"/>
    </location>
</feature>
<evidence type="ECO:0000313" key="3">
    <source>
        <dbReference type="Proteomes" id="UP000054538"/>
    </source>
</evidence>
<keyword evidence="3" id="KW-1185">Reference proteome</keyword>
<dbReference type="Proteomes" id="UP000054538">
    <property type="component" value="Unassembled WGS sequence"/>
</dbReference>
<dbReference type="InParanoid" id="A0A0D0D6C5"/>